<gene>
    <name evidence="2" type="ORF">QCA50_000179</name>
</gene>
<evidence type="ECO:0008006" key="4">
    <source>
        <dbReference type="Google" id="ProtNLM"/>
    </source>
</evidence>
<evidence type="ECO:0000313" key="2">
    <source>
        <dbReference type="EMBL" id="KAK7695543.1"/>
    </source>
</evidence>
<accession>A0AAW0GQ64</accession>
<keyword evidence="3" id="KW-1185">Reference proteome</keyword>
<dbReference type="Proteomes" id="UP001385951">
    <property type="component" value="Unassembled WGS sequence"/>
</dbReference>
<evidence type="ECO:0000256" key="1">
    <source>
        <dbReference type="SAM" id="MobiDB-lite"/>
    </source>
</evidence>
<sequence length="593" mass="67108">MEAEGYRTSLKNASATSLKDAPREVIQIQRKHNALAPISRLPVEIFYIILMWCKRLKPRSEPEGSWPSHIARRAVLHISHTCHMCRTLTLSFPTVWADIDFHDPASFATCLERSQRLPISIKFDTWLRHRKYAFESSIITWGLQTIHKEFHRIYNLIISCQLDLANQDLFDQNSSQELPLLVDLEINLRQRSESARPPNPAFCFTRWLLAHSAPRLKKLVIRDLSFKWWQCRTFPSGLTHLSISMFYNGFQGHDYCTLAEVLTCLGQLSSLENLDLSGALPINTRPISGSRGVALTPMPQLKLLTLESLLRSAIHFLTYLQLPPLVAVWISGGGIDHDGGEYKDLCSDLIPFMQGRTALQSYKSMVSFGIVNDLGNGGSVSFLGSRSFSSSLDSLVAEYHLTLDFKTRMEDSKLTKDVCDSFHDALKHIRALFLDMLKFFNLDFFLANFRTSKHLLRLGLSEYNALILPELLLSTPEEDSNETEGNFIFPELHSLIISGFVFKGARLGGLTEDAFFMNMVEAIQTRQKHGFGPHTLTFQDCTNFDESEKVVKERLSSLVVVVDTSTSPNYKPNEAGTYDDDKDDISEPDLVAS</sequence>
<evidence type="ECO:0000313" key="3">
    <source>
        <dbReference type="Proteomes" id="UP001385951"/>
    </source>
</evidence>
<dbReference type="InterPro" id="IPR032675">
    <property type="entry name" value="LRR_dom_sf"/>
</dbReference>
<proteinExistence type="predicted"/>
<protein>
    <recommendedName>
        <fullName evidence="4">F-box domain-containing protein</fullName>
    </recommendedName>
</protein>
<feature type="region of interest" description="Disordered" evidence="1">
    <location>
        <begin position="567"/>
        <end position="593"/>
    </location>
</feature>
<feature type="compositionally biased region" description="Acidic residues" evidence="1">
    <location>
        <begin position="577"/>
        <end position="587"/>
    </location>
</feature>
<reference evidence="2 3" key="1">
    <citation type="submission" date="2022-09" db="EMBL/GenBank/DDBJ databases">
        <authorList>
            <person name="Palmer J.M."/>
        </authorList>
    </citation>
    <scope>NUCLEOTIDE SEQUENCE [LARGE SCALE GENOMIC DNA]</scope>
    <source>
        <strain evidence="2 3">DSM 7382</strain>
    </source>
</reference>
<dbReference type="EMBL" id="JASBNA010000001">
    <property type="protein sequence ID" value="KAK7695543.1"/>
    <property type="molecule type" value="Genomic_DNA"/>
</dbReference>
<dbReference type="AlphaFoldDB" id="A0AAW0GQ64"/>
<dbReference type="Gene3D" id="3.80.10.10">
    <property type="entry name" value="Ribonuclease Inhibitor"/>
    <property type="match status" value="1"/>
</dbReference>
<name>A0AAW0GQ64_9APHY</name>
<dbReference type="SUPFAM" id="SSF52047">
    <property type="entry name" value="RNI-like"/>
    <property type="match status" value="1"/>
</dbReference>
<organism evidence="2 3">
    <name type="scientific">Cerrena zonata</name>
    <dbReference type="NCBI Taxonomy" id="2478898"/>
    <lineage>
        <taxon>Eukaryota</taxon>
        <taxon>Fungi</taxon>
        <taxon>Dikarya</taxon>
        <taxon>Basidiomycota</taxon>
        <taxon>Agaricomycotina</taxon>
        <taxon>Agaricomycetes</taxon>
        <taxon>Polyporales</taxon>
        <taxon>Cerrenaceae</taxon>
        <taxon>Cerrena</taxon>
    </lineage>
</organism>
<comment type="caution">
    <text evidence="2">The sequence shown here is derived from an EMBL/GenBank/DDBJ whole genome shotgun (WGS) entry which is preliminary data.</text>
</comment>